<sequence length="59" mass="6828">MVTHVPFSNKPGIALLQALNYMFSGIMAGYFLNVIWLDAFFFYHSLLTRSTFSLKRTFC</sequence>
<dbReference type="Proteomes" id="UP000004835">
    <property type="component" value="Unassembled WGS sequence"/>
</dbReference>
<keyword evidence="1" id="KW-0812">Transmembrane</keyword>
<organism evidence="2 3">
    <name type="scientific">Enterococcus casseliflavus ATCC 12755</name>
    <dbReference type="NCBI Taxonomy" id="888066"/>
    <lineage>
        <taxon>Bacteria</taxon>
        <taxon>Bacillati</taxon>
        <taxon>Bacillota</taxon>
        <taxon>Bacilli</taxon>
        <taxon>Lactobacillales</taxon>
        <taxon>Enterococcaceae</taxon>
        <taxon>Enterococcus</taxon>
    </lineage>
</organism>
<proteinExistence type="predicted"/>
<evidence type="ECO:0000313" key="3">
    <source>
        <dbReference type="Proteomes" id="UP000004835"/>
    </source>
</evidence>
<dbReference type="AlphaFoldDB" id="F0EQ05"/>
<feature type="transmembrane region" description="Helical" evidence="1">
    <location>
        <begin position="20"/>
        <end position="46"/>
    </location>
</feature>
<name>F0EQ05_ENTCA</name>
<accession>F0EQ05</accession>
<evidence type="ECO:0000313" key="2">
    <source>
        <dbReference type="EMBL" id="EGC67825.1"/>
    </source>
</evidence>
<comment type="caution">
    <text evidence="2">The sequence shown here is derived from an EMBL/GenBank/DDBJ whole genome shotgun (WGS) entry which is preliminary data.</text>
</comment>
<protein>
    <submittedName>
        <fullName evidence="2">Uncharacterized protein</fullName>
    </submittedName>
</protein>
<evidence type="ECO:0000256" key="1">
    <source>
        <dbReference type="SAM" id="Phobius"/>
    </source>
</evidence>
<keyword evidence="1" id="KW-1133">Transmembrane helix</keyword>
<reference evidence="2 3" key="1">
    <citation type="submission" date="2011-01" db="EMBL/GenBank/DDBJ databases">
        <authorList>
            <person name="Muzny D."/>
            <person name="Qin X."/>
            <person name="Deng J."/>
            <person name="Jiang H."/>
            <person name="Liu Y."/>
            <person name="Qu J."/>
            <person name="Song X.-Z."/>
            <person name="Zhang L."/>
            <person name="Thornton R."/>
            <person name="Coyle M."/>
            <person name="Francisco L."/>
            <person name="Jackson L."/>
            <person name="Javaid M."/>
            <person name="Korchina V."/>
            <person name="Kovar C."/>
            <person name="Mata R."/>
            <person name="Mathew T."/>
            <person name="Ngo R."/>
            <person name="Nguyen L."/>
            <person name="Nguyen N."/>
            <person name="Okwuonu G."/>
            <person name="Ongeri F."/>
            <person name="Pham C."/>
            <person name="Simmons D."/>
            <person name="Wilczek-Boney K."/>
            <person name="Hale W."/>
            <person name="Jakkamsetti A."/>
            <person name="Pham P."/>
            <person name="Ruth R."/>
            <person name="San Lucas F."/>
            <person name="Warren J."/>
            <person name="Zhang J."/>
            <person name="Zhao Z."/>
            <person name="Zhou C."/>
            <person name="Zhu D."/>
            <person name="Lee S."/>
            <person name="Bess C."/>
            <person name="Blankenburg K."/>
            <person name="Forbes L."/>
            <person name="Fu Q."/>
            <person name="Gubbala S."/>
            <person name="Hirani K."/>
            <person name="Jayaseelan J.C."/>
            <person name="Lara F."/>
            <person name="Munidasa M."/>
            <person name="Palculict T."/>
            <person name="Patil S."/>
            <person name="Pu L.-L."/>
            <person name="Saada N."/>
            <person name="Tang L."/>
            <person name="Weissenberger G."/>
            <person name="Zhu Y."/>
            <person name="Hemphill L."/>
            <person name="Shang Y."/>
            <person name="Youmans B."/>
            <person name="Ayvaz T."/>
            <person name="Ross M."/>
            <person name="Santibanez J."/>
            <person name="Aqrawi P."/>
            <person name="Gross S."/>
            <person name="Joshi V."/>
            <person name="Fowler G."/>
            <person name="Nazareth L."/>
            <person name="Reid J."/>
            <person name="Worley K."/>
            <person name="Petrosino J."/>
            <person name="Highlander S."/>
            <person name="Gibbs R."/>
        </authorList>
    </citation>
    <scope>NUCLEOTIDE SEQUENCE [LARGE SCALE GENOMIC DNA]</scope>
    <source>
        <strain evidence="2 3">ATCC 12755</strain>
    </source>
</reference>
<gene>
    <name evidence="2" type="ORF">HMPREF9087_3497</name>
</gene>
<dbReference type="EMBL" id="AEWT01000038">
    <property type="protein sequence ID" value="EGC67825.1"/>
    <property type="molecule type" value="Genomic_DNA"/>
</dbReference>
<dbReference type="HOGENOM" id="CLU_2953155_0_0_9"/>
<keyword evidence="1" id="KW-0472">Membrane</keyword>